<evidence type="ECO:0000256" key="5">
    <source>
        <dbReference type="ARBA" id="ARBA00022989"/>
    </source>
</evidence>
<name>A0A376B2E7_9ASCO</name>
<keyword evidence="7 10" id="KW-0472">Membrane</keyword>
<feature type="transmembrane region" description="Helical" evidence="10">
    <location>
        <begin position="12"/>
        <end position="30"/>
    </location>
</feature>
<dbReference type="Pfam" id="PF07960">
    <property type="entry name" value="CBP4"/>
    <property type="match status" value="1"/>
</dbReference>
<evidence type="ECO:0000256" key="3">
    <source>
        <dbReference type="ARBA" id="ARBA00022692"/>
    </source>
</evidence>
<feature type="region of interest" description="Disordered" evidence="11">
    <location>
        <begin position="78"/>
        <end position="99"/>
    </location>
</feature>
<evidence type="ECO:0000256" key="6">
    <source>
        <dbReference type="ARBA" id="ARBA00023128"/>
    </source>
</evidence>
<sequence length="164" mass="19455">MSEGSLFAKWARVWIAGGSIVLGGVLLFNYTTPTRGQLIASLSPELKAQYEREKKLREAEQVELMKIVQETMKSNDPIWKTGKIQSPWEHNQMSETSHDTKNNIREMDKRDHFEKVKADLIQREELDRISKELEQIRQNSDVRTREILDQKEKNEEKSWWRKLW</sequence>
<dbReference type="EMBL" id="UFAJ01000052">
    <property type="protein sequence ID" value="SSD58821.1"/>
    <property type="molecule type" value="Genomic_DNA"/>
</dbReference>
<keyword evidence="6 10" id="KW-0496">Mitochondrion</keyword>
<accession>A0A376B2E7</accession>
<proteinExistence type="inferred from homology"/>
<evidence type="ECO:0000256" key="11">
    <source>
        <dbReference type="SAM" id="MobiDB-lite"/>
    </source>
</evidence>
<evidence type="ECO:0000256" key="9">
    <source>
        <dbReference type="ARBA" id="ARBA00025413"/>
    </source>
</evidence>
<reference evidence="13" key="1">
    <citation type="submission" date="2018-06" db="EMBL/GenBank/DDBJ databases">
        <authorList>
            <person name="Guldener U."/>
        </authorList>
    </citation>
    <scope>NUCLEOTIDE SEQUENCE [LARGE SCALE GENOMIC DNA]</scope>
    <source>
        <strain evidence="13">UTAD17</strain>
    </source>
</reference>
<evidence type="ECO:0000256" key="2">
    <source>
        <dbReference type="ARBA" id="ARBA00006780"/>
    </source>
</evidence>
<dbReference type="AlphaFoldDB" id="A0A376B2E7"/>
<evidence type="ECO:0000313" key="13">
    <source>
        <dbReference type="Proteomes" id="UP000262825"/>
    </source>
</evidence>
<dbReference type="VEuPathDB" id="FungiDB:SCODWIG_00582"/>
<evidence type="ECO:0000313" key="12">
    <source>
        <dbReference type="EMBL" id="SSD58821.1"/>
    </source>
</evidence>
<evidence type="ECO:0000256" key="8">
    <source>
        <dbReference type="ARBA" id="ARBA00023186"/>
    </source>
</evidence>
<keyword evidence="5 10" id="KW-1133">Transmembrane helix</keyword>
<keyword evidence="8 10" id="KW-0143">Chaperone</keyword>
<dbReference type="InterPro" id="IPR012420">
    <property type="entry name" value="Cbp4"/>
</dbReference>
<evidence type="ECO:0000256" key="7">
    <source>
        <dbReference type="ARBA" id="ARBA00023136"/>
    </source>
</evidence>
<dbReference type="OrthoDB" id="5576752at2759"/>
<dbReference type="PANTHER" id="PTHR28202:SF1">
    <property type="entry name" value="ASSEMBLY FACTOR CBP4"/>
    <property type="match status" value="1"/>
</dbReference>
<organism evidence="12 13">
    <name type="scientific">Saccharomycodes ludwigii</name>
    <dbReference type="NCBI Taxonomy" id="36035"/>
    <lineage>
        <taxon>Eukaryota</taxon>
        <taxon>Fungi</taxon>
        <taxon>Dikarya</taxon>
        <taxon>Ascomycota</taxon>
        <taxon>Saccharomycotina</taxon>
        <taxon>Saccharomycetes</taxon>
        <taxon>Saccharomycodales</taxon>
        <taxon>Saccharomycodaceae</taxon>
        <taxon>Saccharomycodes</taxon>
    </lineage>
</organism>
<evidence type="ECO:0000256" key="4">
    <source>
        <dbReference type="ARBA" id="ARBA00022792"/>
    </source>
</evidence>
<evidence type="ECO:0000256" key="10">
    <source>
        <dbReference type="RuleBase" id="RU368005"/>
    </source>
</evidence>
<evidence type="ECO:0000256" key="1">
    <source>
        <dbReference type="ARBA" id="ARBA00004434"/>
    </source>
</evidence>
<dbReference type="Proteomes" id="UP000262825">
    <property type="component" value="Unassembled WGS sequence"/>
</dbReference>
<gene>
    <name evidence="12" type="ORF">SCODWIG_00582</name>
</gene>
<dbReference type="GO" id="GO:0034551">
    <property type="term" value="P:mitochondrial respiratory chain complex III assembly"/>
    <property type="evidence" value="ECO:0007669"/>
    <property type="project" value="TreeGrafter"/>
</dbReference>
<dbReference type="PANTHER" id="PTHR28202">
    <property type="entry name" value="ASSEMBLY FACTOR CBP4"/>
    <property type="match status" value="1"/>
</dbReference>
<keyword evidence="3 10" id="KW-0812">Transmembrane</keyword>
<keyword evidence="13" id="KW-1185">Reference proteome</keyword>
<comment type="function">
    <text evidence="9 10">Essential for the assembly of ubiquinol-cytochrome c reductase. It has a direct effect on the correct occurrence of the Rieske protein, core 4, core 5 and apocytochrome b.</text>
</comment>
<keyword evidence="4 10" id="KW-0999">Mitochondrion inner membrane</keyword>
<dbReference type="GO" id="GO:0005743">
    <property type="term" value="C:mitochondrial inner membrane"/>
    <property type="evidence" value="ECO:0007669"/>
    <property type="project" value="UniProtKB-SubCell"/>
</dbReference>
<comment type="subcellular location">
    <subcellularLocation>
        <location evidence="1 10">Mitochondrion inner membrane</location>
        <topology evidence="1 10">Single-pass membrane protein</topology>
    </subcellularLocation>
</comment>
<comment type="similarity">
    <text evidence="2 10">Belongs to the CBP4 family.</text>
</comment>
<protein>
    <recommendedName>
        <fullName evidence="10">Cytochrome b mRNA-processing protein 4</fullName>
    </recommendedName>
</protein>